<dbReference type="InterPro" id="IPR036673">
    <property type="entry name" value="Cyanovirin-N_sf"/>
</dbReference>
<keyword evidence="1" id="KW-0732">Signal</keyword>
<sequence>MLSSKSFILLAVALGAFSNVSNAVAVADVVERDLATRAAEGGAGATCSDWFISGSNLQALCTRADGVVAASAIAISTCVRNTNGQLNCGLGGGAGNSCTFFNLEASNGNSVIDISAECTKDDGTQSSQINFNIG</sequence>
<evidence type="ECO:0000256" key="1">
    <source>
        <dbReference type="SAM" id="SignalP"/>
    </source>
</evidence>
<dbReference type="Proteomes" id="UP000186601">
    <property type="component" value="Unassembled WGS sequence"/>
</dbReference>
<evidence type="ECO:0000259" key="2">
    <source>
        <dbReference type="Pfam" id="PF08881"/>
    </source>
</evidence>
<feature type="domain" description="Cyanovirin-N" evidence="2">
    <location>
        <begin position="45"/>
        <end position="131"/>
    </location>
</feature>
<evidence type="ECO:0000313" key="3">
    <source>
        <dbReference type="EMBL" id="PSR81015.1"/>
    </source>
</evidence>
<proteinExistence type="predicted"/>
<accession>A0A2R6NZ19</accession>
<keyword evidence="4" id="KW-1185">Reference proteome</keyword>
<protein>
    <recommendedName>
        <fullName evidence="2">Cyanovirin-N domain-containing protein</fullName>
    </recommendedName>
</protein>
<dbReference type="Pfam" id="PF08881">
    <property type="entry name" value="CVNH"/>
    <property type="match status" value="1"/>
</dbReference>
<comment type="caution">
    <text evidence="3">The sequence shown here is derived from an EMBL/GenBank/DDBJ whole genome shotgun (WGS) entry which is preliminary data.</text>
</comment>
<feature type="chain" id="PRO_5015354282" description="Cyanovirin-N domain-containing protein" evidence="1">
    <location>
        <begin position="24"/>
        <end position="134"/>
    </location>
</feature>
<dbReference type="SUPFAM" id="SSF51322">
    <property type="entry name" value="Cyanovirin-N"/>
    <property type="match status" value="1"/>
</dbReference>
<evidence type="ECO:0000313" key="4">
    <source>
        <dbReference type="Proteomes" id="UP000186601"/>
    </source>
</evidence>
<feature type="signal peptide" evidence="1">
    <location>
        <begin position="1"/>
        <end position="23"/>
    </location>
</feature>
<gene>
    <name evidence="3" type="ORF">PHLCEN_2v6546</name>
</gene>
<dbReference type="Gene3D" id="2.30.60.10">
    <property type="entry name" value="Cyanovirin-N"/>
    <property type="match status" value="1"/>
</dbReference>
<reference evidence="3 4" key="1">
    <citation type="submission" date="2018-02" db="EMBL/GenBank/DDBJ databases">
        <title>Genome sequence of the basidiomycete white-rot fungus Phlebia centrifuga.</title>
        <authorList>
            <person name="Granchi Z."/>
            <person name="Peng M."/>
            <person name="de Vries R.P."/>
            <person name="Hilden K."/>
            <person name="Makela M.R."/>
            <person name="Grigoriev I."/>
            <person name="Riley R."/>
        </authorList>
    </citation>
    <scope>NUCLEOTIDE SEQUENCE [LARGE SCALE GENOMIC DNA]</scope>
    <source>
        <strain evidence="3 4">FBCC195</strain>
    </source>
</reference>
<dbReference type="EMBL" id="MLYV02000629">
    <property type="protein sequence ID" value="PSR81015.1"/>
    <property type="molecule type" value="Genomic_DNA"/>
</dbReference>
<organism evidence="3 4">
    <name type="scientific">Hermanssonia centrifuga</name>
    <dbReference type="NCBI Taxonomy" id="98765"/>
    <lineage>
        <taxon>Eukaryota</taxon>
        <taxon>Fungi</taxon>
        <taxon>Dikarya</taxon>
        <taxon>Basidiomycota</taxon>
        <taxon>Agaricomycotina</taxon>
        <taxon>Agaricomycetes</taxon>
        <taxon>Polyporales</taxon>
        <taxon>Meruliaceae</taxon>
        <taxon>Hermanssonia</taxon>
    </lineage>
</organism>
<name>A0A2R6NZ19_9APHY</name>
<dbReference type="InterPro" id="IPR011058">
    <property type="entry name" value="Cyanovirin-N"/>
</dbReference>
<dbReference type="AlphaFoldDB" id="A0A2R6NZ19"/>